<reference evidence="1 2" key="1">
    <citation type="journal article" date="2024" name="BMC Genomics">
        <title>De novo assembly and annotation of Popillia japonica's genome with initial clues to its potential as an invasive pest.</title>
        <authorList>
            <person name="Cucini C."/>
            <person name="Boschi S."/>
            <person name="Funari R."/>
            <person name="Cardaioli E."/>
            <person name="Iannotti N."/>
            <person name="Marturano G."/>
            <person name="Paoli F."/>
            <person name="Bruttini M."/>
            <person name="Carapelli A."/>
            <person name="Frati F."/>
            <person name="Nardi F."/>
        </authorList>
    </citation>
    <scope>NUCLEOTIDE SEQUENCE [LARGE SCALE GENOMIC DNA]</scope>
    <source>
        <strain evidence="1">DMR45628</strain>
    </source>
</reference>
<keyword evidence="2" id="KW-1185">Reference proteome</keyword>
<dbReference type="AlphaFoldDB" id="A0AAW1MDH7"/>
<comment type="caution">
    <text evidence="1">The sequence shown here is derived from an EMBL/GenBank/DDBJ whole genome shotgun (WGS) entry which is preliminary data.</text>
</comment>
<proteinExistence type="predicted"/>
<accession>A0AAW1MDH7</accession>
<organism evidence="1 2">
    <name type="scientific">Popillia japonica</name>
    <name type="common">Japanese beetle</name>
    <dbReference type="NCBI Taxonomy" id="7064"/>
    <lineage>
        <taxon>Eukaryota</taxon>
        <taxon>Metazoa</taxon>
        <taxon>Ecdysozoa</taxon>
        <taxon>Arthropoda</taxon>
        <taxon>Hexapoda</taxon>
        <taxon>Insecta</taxon>
        <taxon>Pterygota</taxon>
        <taxon>Neoptera</taxon>
        <taxon>Endopterygota</taxon>
        <taxon>Coleoptera</taxon>
        <taxon>Polyphaga</taxon>
        <taxon>Scarabaeiformia</taxon>
        <taxon>Scarabaeidae</taxon>
        <taxon>Rutelinae</taxon>
        <taxon>Popillia</taxon>
    </lineage>
</organism>
<dbReference type="Proteomes" id="UP001458880">
    <property type="component" value="Unassembled WGS sequence"/>
</dbReference>
<evidence type="ECO:0000313" key="1">
    <source>
        <dbReference type="EMBL" id="KAK9744378.1"/>
    </source>
</evidence>
<name>A0AAW1MDH7_POPJA</name>
<dbReference type="EMBL" id="JASPKY010000059">
    <property type="protein sequence ID" value="KAK9744378.1"/>
    <property type="molecule type" value="Genomic_DNA"/>
</dbReference>
<protein>
    <submittedName>
        <fullName evidence="1">Uncharacterized protein</fullName>
    </submittedName>
</protein>
<evidence type="ECO:0000313" key="2">
    <source>
        <dbReference type="Proteomes" id="UP001458880"/>
    </source>
</evidence>
<gene>
    <name evidence="1" type="ORF">QE152_g7821</name>
</gene>
<sequence>MVKRKVAAHNISSNSNMEAFIHQAFEEISTDLWQAECEHVKRIENQYIERDRLHDDMDEFIIRLGESDSEMEWTDSENKL</sequence>